<accession>A0A1F4US11</accession>
<organism evidence="2 3">
    <name type="scientific">candidate division WWE3 bacterium RIFCSPHIGHO2_01_FULL_42_13</name>
    <dbReference type="NCBI Taxonomy" id="1802617"/>
    <lineage>
        <taxon>Bacteria</taxon>
        <taxon>Katanobacteria</taxon>
    </lineage>
</organism>
<protein>
    <submittedName>
        <fullName evidence="2">Uncharacterized protein</fullName>
    </submittedName>
</protein>
<gene>
    <name evidence="2" type="ORF">A2886_02215</name>
</gene>
<feature type="transmembrane region" description="Helical" evidence="1">
    <location>
        <begin position="183"/>
        <end position="205"/>
    </location>
</feature>
<sequence length="267" mass="30144">MDITRISLILGYIFTFIWWAWLQFHPQLSQLKVQAFSVAVFTYIFLAFCAIYLQIRKVKLPAKLGLELMVLGNSIFGLFWLSCFLGQSVNSRFGLLLLLLFFLTSWIGLFYLSEEGATLSKNLHLSMVFGLIFVLITFVFSGTGANGFFDAARFLIFFLPLGVVSLILISIVILVRKYSEDRVISWLCLVVLGYLMHLASVIMFLRETFEQAVFSPAAVPFLVLTGTFLISVGVLGILHSQSDLIFGKHVGITYFRDVTYKVPISLN</sequence>
<evidence type="ECO:0000313" key="2">
    <source>
        <dbReference type="EMBL" id="OGC47580.1"/>
    </source>
</evidence>
<evidence type="ECO:0000313" key="3">
    <source>
        <dbReference type="Proteomes" id="UP000176608"/>
    </source>
</evidence>
<feature type="transmembrane region" description="Helical" evidence="1">
    <location>
        <begin position="93"/>
        <end position="112"/>
    </location>
</feature>
<keyword evidence="1" id="KW-0472">Membrane</keyword>
<keyword evidence="1" id="KW-0812">Transmembrane</keyword>
<feature type="transmembrane region" description="Helical" evidence="1">
    <location>
        <begin position="124"/>
        <end position="142"/>
    </location>
</feature>
<dbReference type="EMBL" id="MEVA01000006">
    <property type="protein sequence ID" value="OGC47580.1"/>
    <property type="molecule type" value="Genomic_DNA"/>
</dbReference>
<feature type="transmembrane region" description="Helical" evidence="1">
    <location>
        <begin position="154"/>
        <end position="176"/>
    </location>
</feature>
<evidence type="ECO:0000256" key="1">
    <source>
        <dbReference type="SAM" id="Phobius"/>
    </source>
</evidence>
<feature type="transmembrane region" description="Helical" evidence="1">
    <location>
        <begin position="217"/>
        <end position="238"/>
    </location>
</feature>
<dbReference type="STRING" id="1802617.A2886_02215"/>
<dbReference type="Proteomes" id="UP000176608">
    <property type="component" value="Unassembled WGS sequence"/>
</dbReference>
<name>A0A1F4US11_UNCKA</name>
<reference evidence="2 3" key="1">
    <citation type="journal article" date="2016" name="Nat. Commun.">
        <title>Thousands of microbial genomes shed light on interconnected biogeochemical processes in an aquifer system.</title>
        <authorList>
            <person name="Anantharaman K."/>
            <person name="Brown C.T."/>
            <person name="Hug L.A."/>
            <person name="Sharon I."/>
            <person name="Castelle C.J."/>
            <person name="Probst A.J."/>
            <person name="Thomas B.C."/>
            <person name="Singh A."/>
            <person name="Wilkins M.J."/>
            <person name="Karaoz U."/>
            <person name="Brodie E.L."/>
            <person name="Williams K.H."/>
            <person name="Hubbard S.S."/>
            <person name="Banfield J.F."/>
        </authorList>
    </citation>
    <scope>NUCLEOTIDE SEQUENCE [LARGE SCALE GENOMIC DNA]</scope>
</reference>
<feature type="transmembrane region" description="Helical" evidence="1">
    <location>
        <begin position="36"/>
        <end position="53"/>
    </location>
</feature>
<dbReference type="AlphaFoldDB" id="A0A1F4US11"/>
<proteinExistence type="predicted"/>
<feature type="transmembrane region" description="Helical" evidence="1">
    <location>
        <begin position="7"/>
        <end position="24"/>
    </location>
</feature>
<comment type="caution">
    <text evidence="2">The sequence shown here is derived from an EMBL/GenBank/DDBJ whole genome shotgun (WGS) entry which is preliminary data.</text>
</comment>
<keyword evidence="1" id="KW-1133">Transmembrane helix</keyword>
<feature type="transmembrane region" description="Helical" evidence="1">
    <location>
        <begin position="65"/>
        <end position="87"/>
    </location>
</feature>